<dbReference type="GO" id="GO:0043168">
    <property type="term" value="F:anion binding"/>
    <property type="evidence" value="ECO:0007669"/>
    <property type="project" value="UniProtKB-ARBA"/>
</dbReference>
<evidence type="ECO:0000259" key="2">
    <source>
        <dbReference type="Pfam" id="PF00107"/>
    </source>
</evidence>
<proteinExistence type="predicted"/>
<dbReference type="PANTHER" id="PTHR43401">
    <property type="entry name" value="L-THREONINE 3-DEHYDROGENASE"/>
    <property type="match status" value="1"/>
</dbReference>
<dbReference type="Pfam" id="PF08240">
    <property type="entry name" value="ADH_N"/>
    <property type="match status" value="1"/>
</dbReference>
<evidence type="ECO:0000259" key="3">
    <source>
        <dbReference type="Pfam" id="PF08240"/>
    </source>
</evidence>
<accession>A0A654M1D5</accession>
<dbReference type="InterPro" id="IPR013154">
    <property type="entry name" value="ADH-like_N"/>
</dbReference>
<dbReference type="InterPro" id="IPR013149">
    <property type="entry name" value="ADH-like_C"/>
</dbReference>
<feature type="domain" description="Alcohol dehydrogenase-like N-terminal" evidence="3">
    <location>
        <begin position="57"/>
        <end position="160"/>
    </location>
</feature>
<dbReference type="PANTHER" id="PTHR43401:SF2">
    <property type="entry name" value="L-THREONINE 3-DEHYDROGENASE"/>
    <property type="match status" value="1"/>
</dbReference>
<dbReference type="InterPro" id="IPR036291">
    <property type="entry name" value="NAD(P)-bd_dom_sf"/>
</dbReference>
<dbReference type="SUPFAM" id="SSF50129">
    <property type="entry name" value="GroES-like"/>
    <property type="match status" value="1"/>
</dbReference>
<evidence type="ECO:0000313" key="5">
    <source>
        <dbReference type="Proteomes" id="UP000058925"/>
    </source>
</evidence>
<dbReference type="AlphaFoldDB" id="A0A654M1D5"/>
<dbReference type="KEGG" id="taa:NMY3_02579"/>
<sequence>MNMWIEKSGHNSSIYKLNIYTLTTEISLKIETLMKAAFFYGPNDIRIKNIDTEIRTDGESKLRVLACSVCSYDVRTFRNGSFKVTPPVILGHEICAQTITDYKGKNFSIKSGTRVSIYPVIPCFECWYCNNNKYNLCSNLKEIGSTVNGGFAEFIRIPNRLFEIGGIVPVSDKISNEEAALIEPLACCINGINQIRRGDFQSIVIIGDGPIGLMQLILLRRLFPETNVTVIGKIKHRLESARKLGAHRTLEVTDNDFNPIIDALKKSDEDRAPNLIFISNNSSTSIDLALKIITKNGKLVIFSGIKNQHNNSNTGTTRLDPNFIHYNQITIFGSFSSNPENLIEAMDLVDSGEIKLSDFITGTYHLKDLTNAFAFSESFKGLKSVINKF</sequence>
<reference evidence="5" key="1">
    <citation type="submission" date="2015-10" db="EMBL/GenBank/DDBJ databases">
        <title>Niche specialization of a soil ammonia-oxidizing archaeon, Candidatus Nitrosocosmicus oleophilus.</title>
        <authorList>
            <person name="Jung M.-Y."/>
            <person name="Rhee S.-K."/>
        </authorList>
    </citation>
    <scope>NUCLEOTIDE SEQUENCE [LARGE SCALE GENOMIC DNA]</scope>
    <source>
        <strain evidence="5">MY3</strain>
    </source>
</reference>
<dbReference type="GO" id="GO:0030554">
    <property type="term" value="F:adenyl nucleotide binding"/>
    <property type="evidence" value="ECO:0007669"/>
    <property type="project" value="UniProtKB-ARBA"/>
</dbReference>
<gene>
    <name evidence="4" type="ORF">NMY3_02579</name>
</gene>
<evidence type="ECO:0000256" key="1">
    <source>
        <dbReference type="ARBA" id="ARBA00023002"/>
    </source>
</evidence>
<dbReference type="EMBL" id="CP012850">
    <property type="protein sequence ID" value="ALI36770.1"/>
    <property type="molecule type" value="Genomic_DNA"/>
</dbReference>
<dbReference type="Gene3D" id="3.40.50.720">
    <property type="entry name" value="NAD(P)-binding Rossmann-like Domain"/>
    <property type="match status" value="1"/>
</dbReference>
<dbReference type="GO" id="GO:0051262">
    <property type="term" value="P:protein tetramerization"/>
    <property type="evidence" value="ECO:0007669"/>
    <property type="project" value="UniProtKB-ARBA"/>
</dbReference>
<name>A0A654M1D5_9ARCH</name>
<dbReference type="Proteomes" id="UP000058925">
    <property type="component" value="Chromosome"/>
</dbReference>
<dbReference type="EC" id="1.1.1.301" evidence="4"/>
<dbReference type="Gene3D" id="3.90.180.10">
    <property type="entry name" value="Medium-chain alcohol dehydrogenases, catalytic domain"/>
    <property type="match status" value="1"/>
</dbReference>
<dbReference type="Pfam" id="PF00107">
    <property type="entry name" value="ADH_zinc_N"/>
    <property type="match status" value="1"/>
</dbReference>
<keyword evidence="5" id="KW-1185">Reference proteome</keyword>
<organism evidence="4 5">
    <name type="scientific">Candidatus Nitrosocosmicus oleophilus</name>
    <dbReference type="NCBI Taxonomy" id="1353260"/>
    <lineage>
        <taxon>Archaea</taxon>
        <taxon>Nitrososphaerota</taxon>
        <taxon>Nitrososphaeria</taxon>
        <taxon>Nitrososphaerales</taxon>
        <taxon>Nitrososphaeraceae</taxon>
        <taxon>Candidatus Nitrosocosmicus</taxon>
    </lineage>
</organism>
<protein>
    <submittedName>
        <fullName evidence="4">D-arabitol-phosphate dehydrogenase</fullName>
        <ecNumber evidence="4">1.1.1.301</ecNumber>
    </submittedName>
</protein>
<dbReference type="GO" id="GO:0016616">
    <property type="term" value="F:oxidoreductase activity, acting on the CH-OH group of donors, NAD or NADP as acceptor"/>
    <property type="evidence" value="ECO:0007669"/>
    <property type="project" value="UniProtKB-ARBA"/>
</dbReference>
<feature type="domain" description="Alcohol dehydrogenase-like C-terminal" evidence="2">
    <location>
        <begin position="210"/>
        <end position="350"/>
    </location>
</feature>
<dbReference type="InterPro" id="IPR011032">
    <property type="entry name" value="GroES-like_sf"/>
</dbReference>
<evidence type="ECO:0000313" key="4">
    <source>
        <dbReference type="EMBL" id="ALI36770.1"/>
    </source>
</evidence>
<dbReference type="SUPFAM" id="SSF51735">
    <property type="entry name" value="NAD(P)-binding Rossmann-fold domains"/>
    <property type="match status" value="1"/>
</dbReference>
<dbReference type="InterPro" id="IPR050129">
    <property type="entry name" value="Zn_alcohol_dh"/>
</dbReference>
<keyword evidence="1 4" id="KW-0560">Oxidoreductase</keyword>